<keyword evidence="3" id="KW-1185">Reference proteome</keyword>
<name>A0A4Y9ZG41_9AGAM</name>
<sequence length="123" mass="13847">MLLASPPFVVRWRLACRPTPAPAAWGTFNPPAFYSQGHAHWARWQAEARNLREQPNRRAVPVRSTCRRRRRGQAPSHETECLPPLVTSRRTADISPEHVLAGVAHWHASCTASSARFTRVYAG</sequence>
<dbReference type="AlphaFoldDB" id="A0A4Y9ZG41"/>
<comment type="caution">
    <text evidence="2">The sequence shown here is derived from an EMBL/GenBank/DDBJ whole genome shotgun (WGS) entry which is preliminary data.</text>
</comment>
<evidence type="ECO:0000313" key="3">
    <source>
        <dbReference type="Proteomes" id="UP000298327"/>
    </source>
</evidence>
<organism evidence="2 3">
    <name type="scientific">Dentipellis fragilis</name>
    <dbReference type="NCBI Taxonomy" id="205917"/>
    <lineage>
        <taxon>Eukaryota</taxon>
        <taxon>Fungi</taxon>
        <taxon>Dikarya</taxon>
        <taxon>Basidiomycota</taxon>
        <taxon>Agaricomycotina</taxon>
        <taxon>Agaricomycetes</taxon>
        <taxon>Russulales</taxon>
        <taxon>Hericiaceae</taxon>
        <taxon>Dentipellis</taxon>
    </lineage>
</organism>
<dbReference type="Proteomes" id="UP000298327">
    <property type="component" value="Unassembled WGS sequence"/>
</dbReference>
<accession>A0A4Y9ZG41</accession>
<evidence type="ECO:0000256" key="1">
    <source>
        <dbReference type="SAM" id="MobiDB-lite"/>
    </source>
</evidence>
<protein>
    <submittedName>
        <fullName evidence="2">Uncharacterized protein</fullName>
    </submittedName>
</protein>
<proteinExistence type="predicted"/>
<reference evidence="2 3" key="1">
    <citation type="submission" date="2019-02" db="EMBL/GenBank/DDBJ databases">
        <title>Genome sequencing of the rare red list fungi Dentipellis fragilis.</title>
        <authorList>
            <person name="Buettner E."/>
            <person name="Kellner H."/>
        </authorList>
    </citation>
    <scope>NUCLEOTIDE SEQUENCE [LARGE SCALE GENOMIC DNA]</scope>
    <source>
        <strain evidence="2 3">DSM 105465</strain>
    </source>
</reference>
<dbReference type="EMBL" id="SEOQ01000006">
    <property type="protein sequence ID" value="TFY72748.1"/>
    <property type="molecule type" value="Genomic_DNA"/>
</dbReference>
<feature type="region of interest" description="Disordered" evidence="1">
    <location>
        <begin position="52"/>
        <end position="80"/>
    </location>
</feature>
<evidence type="ECO:0000313" key="2">
    <source>
        <dbReference type="EMBL" id="TFY72748.1"/>
    </source>
</evidence>
<gene>
    <name evidence="2" type="ORF">EVG20_g235</name>
</gene>